<dbReference type="InterPro" id="IPR001926">
    <property type="entry name" value="TrpB-like_PALP"/>
</dbReference>
<keyword evidence="8" id="KW-1185">Reference proteome</keyword>
<evidence type="ECO:0000256" key="2">
    <source>
        <dbReference type="ARBA" id="ARBA00008639"/>
    </source>
</evidence>
<dbReference type="EMBL" id="CP012836">
    <property type="protein sequence ID" value="AMQ55104.1"/>
    <property type="molecule type" value="Genomic_DNA"/>
</dbReference>
<reference evidence="8" key="1">
    <citation type="submission" date="2015-09" db="EMBL/GenBank/DDBJ databases">
        <title>Complete sequence of Algoriphagus sp. M8-2.</title>
        <authorList>
            <person name="Shintani M."/>
        </authorList>
    </citation>
    <scope>NUCLEOTIDE SEQUENCE [LARGE SCALE GENOMIC DNA]</scope>
    <source>
        <strain evidence="8">M8-2</strain>
    </source>
</reference>
<dbReference type="Pfam" id="PF00291">
    <property type="entry name" value="PALP"/>
    <property type="match status" value="1"/>
</dbReference>
<dbReference type="PANTHER" id="PTHR43780:SF2">
    <property type="entry name" value="1-AMINOCYCLOPROPANE-1-CARBOXYLATE DEAMINASE-RELATED"/>
    <property type="match status" value="1"/>
</dbReference>
<dbReference type="PANTHER" id="PTHR43780">
    <property type="entry name" value="1-AMINOCYCLOPROPANE-1-CARBOXYLATE DEAMINASE-RELATED"/>
    <property type="match status" value="1"/>
</dbReference>
<dbReference type="STRING" id="1727163.AO498_01775"/>
<gene>
    <name evidence="7" type="ORF">AO498_01775</name>
</gene>
<dbReference type="SUPFAM" id="SSF53686">
    <property type="entry name" value="Tryptophan synthase beta subunit-like PLP-dependent enzymes"/>
    <property type="match status" value="1"/>
</dbReference>
<reference evidence="7 8" key="2">
    <citation type="journal article" date="2016" name="Genome Announc.">
        <title>Complete Genome Sequence of Algoriphagus sp. Strain M8-2, Isolated from a Brackish Lake.</title>
        <authorList>
            <person name="Muraguchi Y."/>
            <person name="Kushimoto K."/>
            <person name="Ohtsubo Y."/>
            <person name="Suzuki T."/>
            <person name="Dohra H."/>
            <person name="Kimbara K."/>
            <person name="Shintani M."/>
        </authorList>
    </citation>
    <scope>NUCLEOTIDE SEQUENCE [LARGE SCALE GENOMIC DNA]</scope>
    <source>
        <strain evidence="7 8">M8-2</strain>
    </source>
</reference>
<organism evidence="7 8">
    <name type="scientific">Algoriphagus sanaruensis</name>
    <dbReference type="NCBI Taxonomy" id="1727163"/>
    <lineage>
        <taxon>Bacteria</taxon>
        <taxon>Pseudomonadati</taxon>
        <taxon>Bacteroidota</taxon>
        <taxon>Cytophagia</taxon>
        <taxon>Cytophagales</taxon>
        <taxon>Cyclobacteriaceae</taxon>
        <taxon>Algoriphagus</taxon>
    </lineage>
</organism>
<dbReference type="PIRSF" id="PIRSF006278">
    <property type="entry name" value="ACCD_DCysDesulf"/>
    <property type="match status" value="1"/>
</dbReference>
<feature type="active site" description="Nucleophile" evidence="4">
    <location>
        <position position="67"/>
    </location>
</feature>
<dbReference type="KEGG" id="alm:AO498_01775"/>
<evidence type="ECO:0000259" key="6">
    <source>
        <dbReference type="Pfam" id="PF00291"/>
    </source>
</evidence>
<feature type="domain" description="Tryptophan synthase beta chain-like PALP" evidence="6">
    <location>
        <begin position="8"/>
        <end position="286"/>
    </location>
</feature>
<proteinExistence type="inferred from homology"/>
<comment type="cofactor">
    <cofactor evidence="1">
        <name>pyridoxal 5'-phosphate</name>
        <dbReference type="ChEBI" id="CHEBI:597326"/>
    </cofactor>
</comment>
<evidence type="ECO:0000256" key="3">
    <source>
        <dbReference type="ARBA" id="ARBA00022898"/>
    </source>
</evidence>
<evidence type="ECO:0000256" key="1">
    <source>
        <dbReference type="ARBA" id="ARBA00001933"/>
    </source>
</evidence>
<dbReference type="RefSeq" id="WP_067542918.1">
    <property type="nucleotide sequence ID" value="NZ_CP012836.1"/>
</dbReference>
<dbReference type="Gene3D" id="3.40.50.1100">
    <property type="match status" value="2"/>
</dbReference>
<dbReference type="GO" id="GO:0019148">
    <property type="term" value="F:D-cysteine desulfhydrase activity"/>
    <property type="evidence" value="ECO:0007669"/>
    <property type="project" value="TreeGrafter"/>
</dbReference>
<dbReference type="PATRIC" id="fig|1727163.4.peg.373"/>
<keyword evidence="3 5" id="KW-0663">Pyridoxal phosphate</keyword>
<dbReference type="InterPro" id="IPR036052">
    <property type="entry name" value="TrpB-like_PALP_sf"/>
</dbReference>
<evidence type="ECO:0000256" key="4">
    <source>
        <dbReference type="PIRSR" id="PIRSR006278-1"/>
    </source>
</evidence>
<comment type="similarity">
    <text evidence="2">Belongs to the ACC deaminase/D-cysteine desulfhydrase family.</text>
</comment>
<accession>A0A142EIZ9</accession>
<dbReference type="AlphaFoldDB" id="A0A142EIZ9"/>
<sequence length="303" mass="34086">MLSPNPIPTQTLHHSVLTEKKVKLAVLRLDLVHEEVSGNKFFKLKYNLEEAKKLGKTTLLSFGGAFSNHILALSAAAKVSGMKSIGIIRGEESSKTNPTLSQAEENGMSLHFVSREEYRRKTESDFILALEKTYGDFFLIPEGGTNAFAIQGTQEILDERHAPFSHVATSIGTGGTFAGLSTRILKNQILLGFPALKGPWIKEEIQHLLESESIQPKGQYKLIEDYNFGGYAKWKPELIEYIRWFWREFNIPLDPIYTGKMAFGIWDLIKRDFFPPDSNIFMIHTGGLQGNAGFIEQTGQKLY</sequence>
<dbReference type="Proteomes" id="UP000073816">
    <property type="component" value="Chromosome"/>
</dbReference>
<evidence type="ECO:0000256" key="5">
    <source>
        <dbReference type="PIRSR" id="PIRSR006278-2"/>
    </source>
</evidence>
<dbReference type="InterPro" id="IPR027278">
    <property type="entry name" value="ACCD_DCysDesulf"/>
</dbReference>
<feature type="modified residue" description="N6-(pyridoxal phosphate)lysine" evidence="5">
    <location>
        <position position="40"/>
    </location>
</feature>
<evidence type="ECO:0000313" key="8">
    <source>
        <dbReference type="Proteomes" id="UP000073816"/>
    </source>
</evidence>
<dbReference type="OrthoDB" id="9801249at2"/>
<name>A0A142EIZ9_9BACT</name>
<evidence type="ECO:0000313" key="7">
    <source>
        <dbReference type="EMBL" id="AMQ55104.1"/>
    </source>
</evidence>
<protein>
    <submittedName>
        <fullName evidence="7">1-aminocyclopropane-1-carboxylate deaminase</fullName>
    </submittedName>
</protein>